<dbReference type="InterPro" id="IPR016181">
    <property type="entry name" value="Acyl_CoA_acyltransferase"/>
</dbReference>
<dbReference type="NCBIfam" id="TIGR00710">
    <property type="entry name" value="efflux_Bcr_CflA"/>
    <property type="match status" value="1"/>
</dbReference>
<dbReference type="Gene3D" id="3.40.630.30">
    <property type="match status" value="1"/>
</dbReference>
<dbReference type="RefSeq" id="WP_241055492.1">
    <property type="nucleotide sequence ID" value="NZ_JAKZBV010000001.1"/>
</dbReference>
<dbReference type="InterPro" id="IPR004812">
    <property type="entry name" value="Efflux_drug-R_Bcr/CmlA"/>
</dbReference>
<evidence type="ECO:0000256" key="7">
    <source>
        <dbReference type="ARBA" id="ARBA00023136"/>
    </source>
</evidence>
<keyword evidence="5 8" id="KW-0812">Transmembrane</keyword>
<evidence type="ECO:0000256" key="8">
    <source>
        <dbReference type="SAM" id="Phobius"/>
    </source>
</evidence>
<dbReference type="CDD" id="cd17320">
    <property type="entry name" value="MFS_MdfA_MDR_like"/>
    <property type="match status" value="1"/>
</dbReference>
<dbReference type="PROSITE" id="PS50850">
    <property type="entry name" value="MFS"/>
    <property type="match status" value="1"/>
</dbReference>
<feature type="transmembrane region" description="Helical" evidence="8">
    <location>
        <begin position="89"/>
        <end position="108"/>
    </location>
</feature>
<evidence type="ECO:0000256" key="3">
    <source>
        <dbReference type="ARBA" id="ARBA00022448"/>
    </source>
</evidence>
<feature type="transmembrane region" description="Helical" evidence="8">
    <location>
        <begin position="114"/>
        <end position="135"/>
    </location>
</feature>
<keyword evidence="6 8" id="KW-1133">Transmembrane helix</keyword>
<dbReference type="Pfam" id="PF07690">
    <property type="entry name" value="MFS_1"/>
    <property type="match status" value="1"/>
</dbReference>
<keyword evidence="7 8" id="KW-0472">Membrane</keyword>
<evidence type="ECO:0000313" key="11">
    <source>
        <dbReference type="Proteomes" id="UP001202922"/>
    </source>
</evidence>
<dbReference type="PANTHER" id="PTHR23502:SF132">
    <property type="entry name" value="POLYAMINE TRANSPORTER 2-RELATED"/>
    <property type="match status" value="1"/>
</dbReference>
<keyword evidence="11" id="KW-1185">Reference proteome</keyword>
<evidence type="ECO:0000256" key="6">
    <source>
        <dbReference type="ARBA" id="ARBA00022989"/>
    </source>
</evidence>
<keyword evidence="3" id="KW-0813">Transport</keyword>
<feature type="transmembrane region" description="Helical" evidence="8">
    <location>
        <begin position="290"/>
        <end position="310"/>
    </location>
</feature>
<comment type="subcellular location">
    <subcellularLocation>
        <location evidence="1">Cell membrane</location>
        <topology evidence="1">Multi-pass membrane protein</topology>
    </subcellularLocation>
</comment>
<gene>
    <name evidence="10" type="ORF">L0M17_16700</name>
</gene>
<feature type="transmembrane region" description="Helical" evidence="8">
    <location>
        <begin position="147"/>
        <end position="171"/>
    </location>
</feature>
<feature type="transmembrane region" description="Helical" evidence="8">
    <location>
        <begin position="260"/>
        <end position="278"/>
    </location>
</feature>
<feature type="transmembrane region" description="Helical" evidence="8">
    <location>
        <begin position="177"/>
        <end position="197"/>
    </location>
</feature>
<dbReference type="SUPFAM" id="SSF103473">
    <property type="entry name" value="MFS general substrate transporter"/>
    <property type="match status" value="1"/>
</dbReference>
<feature type="transmembrane region" description="Helical" evidence="8">
    <location>
        <begin position="224"/>
        <end position="248"/>
    </location>
</feature>
<dbReference type="Gene3D" id="1.20.1720.10">
    <property type="entry name" value="Multidrug resistance protein D"/>
    <property type="match status" value="1"/>
</dbReference>
<keyword evidence="4" id="KW-1003">Cell membrane</keyword>
<evidence type="ECO:0000256" key="1">
    <source>
        <dbReference type="ARBA" id="ARBA00004651"/>
    </source>
</evidence>
<dbReference type="InterPro" id="IPR020846">
    <property type="entry name" value="MFS_dom"/>
</dbReference>
<feature type="transmembrane region" description="Helical" evidence="8">
    <location>
        <begin position="58"/>
        <end position="77"/>
    </location>
</feature>
<reference evidence="10 11" key="1">
    <citation type="submission" date="2022-03" db="EMBL/GenBank/DDBJ databases">
        <title>Sinomonas sp. isolated from a soil.</title>
        <authorList>
            <person name="Han J."/>
            <person name="Kim D.-U."/>
        </authorList>
    </citation>
    <scope>NUCLEOTIDE SEQUENCE [LARGE SCALE GENOMIC DNA]</scope>
    <source>
        <strain evidence="10 11">5-5</strain>
    </source>
</reference>
<protein>
    <submittedName>
        <fullName evidence="10">Multidrug effflux MFS transporter</fullName>
    </submittedName>
</protein>
<dbReference type="InterPro" id="IPR036259">
    <property type="entry name" value="MFS_trans_sf"/>
</dbReference>
<accession>A0ABS9U5C4</accession>
<comment type="caution">
    <text evidence="10">The sequence shown here is derived from an EMBL/GenBank/DDBJ whole genome shotgun (WGS) entry which is preliminary data.</text>
</comment>
<feature type="transmembrane region" description="Helical" evidence="8">
    <location>
        <begin position="353"/>
        <end position="372"/>
    </location>
</feature>
<sequence length="605" mass="63129">MPALITSRRAAAVTERGNLKPLWLVVLALLATAAPLTTDLYLPGFPRIQSEFSSSASAVQLTLTGFFIGMAVGQLAFGSLSDRFGRIGPLLLGTAGAVGSSVLAALAPTLEVFVAARLLQGLCGAAGVVIARAMVVDLTEGAQTARTMSVMVSITGIAPVVAPSLGAMLVGPIGWRGIMATLAALFLLMLAGVLLVCRETHPPTARGQLSITGGFAQLFRVPRYLGYAGLYATAFATMMAYISASSFVYQDVMGFTAPGYGLLFGINAVGLVAAGFVSSRLAGRYGPRRLISAAVPALLASSIVVLAVAVAPVPRWILALPILSAVTSVGFILGNASALALQEVRRVSGSGSAFLGAVQFLLGALVAPLAGLGGEHTAVPLGIIMTATAGCTCILAWMLGGTRMPERRKSAKQHSEALHHRATFTVRRSVPSDHEAILGLMSAARGDSRSETERSEHGFVQGLMDEPILRRLETGPGIFVAEEAESGRLAGFAMTCLPHAVAHNPPAARAVEAAAERRPDARRFVYGPTAVDPVFRGQGVLTMLLLHLCQELGNSYEEGVAFVDHANGKSLAIHTHYGMTALPPFVLGGHTYTPFVFGPDLFVRP</sequence>
<dbReference type="InterPro" id="IPR011701">
    <property type="entry name" value="MFS"/>
</dbReference>
<evidence type="ECO:0000256" key="4">
    <source>
        <dbReference type="ARBA" id="ARBA00022475"/>
    </source>
</evidence>
<dbReference type="SUPFAM" id="SSF55729">
    <property type="entry name" value="Acyl-CoA N-acyltransferases (Nat)"/>
    <property type="match status" value="1"/>
</dbReference>
<name>A0ABS9U5C4_9MICC</name>
<evidence type="ECO:0000259" key="9">
    <source>
        <dbReference type="PROSITE" id="PS50850"/>
    </source>
</evidence>
<evidence type="ECO:0000256" key="2">
    <source>
        <dbReference type="ARBA" id="ARBA00006236"/>
    </source>
</evidence>
<evidence type="ECO:0000313" key="10">
    <source>
        <dbReference type="EMBL" id="MCH6471597.1"/>
    </source>
</evidence>
<comment type="similarity">
    <text evidence="2">Belongs to the major facilitator superfamily. Bcr/CmlA family.</text>
</comment>
<dbReference type="EMBL" id="JAKZBV010000001">
    <property type="protein sequence ID" value="MCH6471597.1"/>
    <property type="molecule type" value="Genomic_DNA"/>
</dbReference>
<dbReference type="Proteomes" id="UP001202922">
    <property type="component" value="Unassembled WGS sequence"/>
</dbReference>
<feature type="transmembrane region" description="Helical" evidence="8">
    <location>
        <begin position="378"/>
        <end position="399"/>
    </location>
</feature>
<proteinExistence type="inferred from homology"/>
<dbReference type="PANTHER" id="PTHR23502">
    <property type="entry name" value="MAJOR FACILITATOR SUPERFAMILY"/>
    <property type="match status" value="1"/>
</dbReference>
<feature type="domain" description="Major facilitator superfamily (MFS) profile" evidence="9">
    <location>
        <begin position="23"/>
        <end position="408"/>
    </location>
</feature>
<organism evidence="10 11">
    <name type="scientific">Sinomonas terrae</name>
    <dbReference type="NCBI Taxonomy" id="2908838"/>
    <lineage>
        <taxon>Bacteria</taxon>
        <taxon>Bacillati</taxon>
        <taxon>Actinomycetota</taxon>
        <taxon>Actinomycetes</taxon>
        <taxon>Micrococcales</taxon>
        <taxon>Micrococcaceae</taxon>
        <taxon>Sinomonas</taxon>
    </lineage>
</organism>
<feature type="transmembrane region" description="Helical" evidence="8">
    <location>
        <begin position="316"/>
        <end position="341"/>
    </location>
</feature>
<feature type="transmembrane region" description="Helical" evidence="8">
    <location>
        <begin position="21"/>
        <end position="38"/>
    </location>
</feature>
<evidence type="ECO:0000256" key="5">
    <source>
        <dbReference type="ARBA" id="ARBA00022692"/>
    </source>
</evidence>